<dbReference type="OrthoDB" id="2744543at2759"/>
<proteinExistence type="predicted"/>
<organism evidence="2 3">
    <name type="scientific">Obba rivulosa</name>
    <dbReference type="NCBI Taxonomy" id="1052685"/>
    <lineage>
        <taxon>Eukaryota</taxon>
        <taxon>Fungi</taxon>
        <taxon>Dikarya</taxon>
        <taxon>Basidiomycota</taxon>
        <taxon>Agaricomycotina</taxon>
        <taxon>Agaricomycetes</taxon>
        <taxon>Polyporales</taxon>
        <taxon>Gelatoporiaceae</taxon>
        <taxon>Obba</taxon>
    </lineage>
</organism>
<name>A0A8E2AW65_9APHY</name>
<keyword evidence="3" id="KW-1185">Reference proteome</keyword>
<dbReference type="PANTHER" id="PTHR42791">
    <property type="entry name" value="GNAT FAMILY ACETYLTRANSFERASE"/>
    <property type="match status" value="1"/>
</dbReference>
<feature type="domain" description="N-acetyltransferase" evidence="1">
    <location>
        <begin position="86"/>
        <end position="227"/>
    </location>
</feature>
<sequence>MERSVQGSDRLRLYDAEPLRYTHTPKVIQSIHDALYDDPLQRYLTDTPDKDKARFPRKREDAWNTLFCCQYIRKDRAFTVNGGDAIILYDPAPNDKSNTDGPFQRLLDKITSYLVDCLDLFESSQQKERKQEFFVKQQAVTEKIIGDEVKEMVTLRALATAPAKQRRGYGSMLVRVVTAVADAQGRSTWVTSSNVDNTGFYESFGFKVVGEFNMGEGNPAWDKPPVVVRILVRPPTQFAFKPYFDKLKEMEEPV</sequence>
<dbReference type="InterPro" id="IPR000182">
    <property type="entry name" value="GNAT_dom"/>
</dbReference>
<dbReference type="Pfam" id="PF13508">
    <property type="entry name" value="Acetyltransf_7"/>
    <property type="match status" value="1"/>
</dbReference>
<dbReference type="Gene3D" id="3.40.630.30">
    <property type="match status" value="1"/>
</dbReference>
<reference evidence="2 3" key="1">
    <citation type="submission" date="2016-07" db="EMBL/GenBank/DDBJ databases">
        <title>Draft genome of the white-rot fungus Obba rivulosa 3A-2.</title>
        <authorList>
            <consortium name="DOE Joint Genome Institute"/>
            <person name="Miettinen O."/>
            <person name="Riley R."/>
            <person name="Acob R."/>
            <person name="Barry K."/>
            <person name="Cullen D."/>
            <person name="De Vries R."/>
            <person name="Hainaut M."/>
            <person name="Hatakka A."/>
            <person name="Henrissat B."/>
            <person name="Hilden K."/>
            <person name="Kuo R."/>
            <person name="Labutti K."/>
            <person name="Lipzen A."/>
            <person name="Makela M.R."/>
            <person name="Sandor L."/>
            <person name="Spatafora J.W."/>
            <person name="Grigoriev I.V."/>
            <person name="Hibbett D.S."/>
        </authorList>
    </citation>
    <scope>NUCLEOTIDE SEQUENCE [LARGE SCALE GENOMIC DNA]</scope>
    <source>
        <strain evidence="2 3">3A-2</strain>
    </source>
</reference>
<dbReference type="EMBL" id="KV722373">
    <property type="protein sequence ID" value="OCH92163.1"/>
    <property type="molecule type" value="Genomic_DNA"/>
</dbReference>
<evidence type="ECO:0000313" key="3">
    <source>
        <dbReference type="Proteomes" id="UP000250043"/>
    </source>
</evidence>
<dbReference type="PROSITE" id="PS51186">
    <property type="entry name" value="GNAT"/>
    <property type="match status" value="1"/>
</dbReference>
<dbReference type="InterPro" id="IPR052523">
    <property type="entry name" value="Trichothecene_AcTrans"/>
</dbReference>
<accession>A0A8E2AW65</accession>
<dbReference type="AlphaFoldDB" id="A0A8E2AW65"/>
<evidence type="ECO:0000313" key="2">
    <source>
        <dbReference type="EMBL" id="OCH92163.1"/>
    </source>
</evidence>
<protein>
    <recommendedName>
        <fullName evidence="1">N-acetyltransferase domain-containing protein</fullName>
    </recommendedName>
</protein>
<dbReference type="InterPro" id="IPR016181">
    <property type="entry name" value="Acyl_CoA_acyltransferase"/>
</dbReference>
<dbReference type="Proteomes" id="UP000250043">
    <property type="component" value="Unassembled WGS sequence"/>
</dbReference>
<dbReference type="CDD" id="cd04301">
    <property type="entry name" value="NAT_SF"/>
    <property type="match status" value="1"/>
</dbReference>
<dbReference type="GO" id="GO:0016747">
    <property type="term" value="F:acyltransferase activity, transferring groups other than amino-acyl groups"/>
    <property type="evidence" value="ECO:0007669"/>
    <property type="project" value="InterPro"/>
</dbReference>
<dbReference type="PANTHER" id="PTHR42791:SF1">
    <property type="entry name" value="N-ACETYLTRANSFERASE DOMAIN-CONTAINING PROTEIN"/>
    <property type="match status" value="1"/>
</dbReference>
<dbReference type="SUPFAM" id="SSF55729">
    <property type="entry name" value="Acyl-CoA N-acyltransferases (Nat)"/>
    <property type="match status" value="1"/>
</dbReference>
<evidence type="ECO:0000259" key="1">
    <source>
        <dbReference type="PROSITE" id="PS51186"/>
    </source>
</evidence>
<gene>
    <name evidence="2" type="ORF">OBBRIDRAFT_791545</name>
</gene>